<evidence type="ECO:0000313" key="7">
    <source>
        <dbReference type="Proteomes" id="UP000663193"/>
    </source>
</evidence>
<dbReference type="Proteomes" id="UP000663193">
    <property type="component" value="Chromosome 23"/>
</dbReference>
<feature type="region of interest" description="Disordered" evidence="4">
    <location>
        <begin position="1"/>
        <end position="84"/>
    </location>
</feature>
<feature type="compositionally biased region" description="Polar residues" evidence="4">
    <location>
        <begin position="187"/>
        <end position="204"/>
    </location>
</feature>
<keyword evidence="3" id="KW-0539">Nucleus</keyword>
<dbReference type="InterPro" id="IPR036864">
    <property type="entry name" value="Zn2-C6_fun-type_DNA-bd_sf"/>
</dbReference>
<evidence type="ECO:0000256" key="2">
    <source>
        <dbReference type="ARBA" id="ARBA00022679"/>
    </source>
</evidence>
<feature type="compositionally biased region" description="Polar residues" evidence="4">
    <location>
        <begin position="1"/>
        <end position="22"/>
    </location>
</feature>
<dbReference type="InterPro" id="IPR011004">
    <property type="entry name" value="Trimer_LpxA-like_sf"/>
</dbReference>
<dbReference type="SUPFAM" id="SSF51161">
    <property type="entry name" value="Trimeric LpxA-like enzymes"/>
    <property type="match status" value="1"/>
</dbReference>
<dbReference type="GO" id="GO:0000981">
    <property type="term" value="F:DNA-binding transcription factor activity, RNA polymerase II-specific"/>
    <property type="evidence" value="ECO:0007669"/>
    <property type="project" value="InterPro"/>
</dbReference>
<evidence type="ECO:0000256" key="4">
    <source>
        <dbReference type="SAM" id="MobiDB-lite"/>
    </source>
</evidence>
<accession>A0A7U2IDE5</accession>
<dbReference type="InterPro" id="IPR024688">
    <property type="entry name" value="Mac_dom"/>
</dbReference>
<evidence type="ECO:0000313" key="6">
    <source>
        <dbReference type="EMBL" id="QRD07776.1"/>
    </source>
</evidence>
<sequence>MSATSRSWSPKRSFTAVNSSSWIARAAGHQHPPLLRIDQPSDHEQGSNADQQYNGGKEMHDPPPIGTGHDNMPAKPAPYSSTGEVNGVEARSLTDAGQTAVQSDPKKRKRQFAHRTKTGCRTCRRRKKKCDERRPACSNCTNNNLLCEGYASKVSWQEKHARKPPSPLQAREQRAHEPTEVHHGYSGRNQASIPHCASTHSNDQLFPDSRVADPLVVEEHKYRSPMPTSWSEPARVSDFRCSAPVPAQCSQSSMPILDRTLSHRYVVSASLVPPPRTSIGQVYDYTFPRISATTNHTLAAADSPRQTPQQLPQTQTVQPIFTPQPYYLPQSQVHKTEREKMLNGEPFLQHDEQLTKERAHCTAAVYTFNNTASASGDLARGYLERNFWRIVSATWMRPHYTYRRPDVHGDDHFGSSVNVATPFYCDYGYNISVGDNVTIGSSCKLLDSAKIIIGRNTRIGASVIISTLKTPTDTKSLKGSCGTEIAQRVSVGENVCIGDGVTIEAGVRIGNDAIILAGSVVVGDIKDGVTARGNPAFG</sequence>
<organism evidence="6 7">
    <name type="scientific">Phaeosphaeria nodorum (strain SN15 / ATCC MYA-4574 / FGSC 10173)</name>
    <name type="common">Glume blotch fungus</name>
    <name type="synonym">Parastagonospora nodorum</name>
    <dbReference type="NCBI Taxonomy" id="321614"/>
    <lineage>
        <taxon>Eukaryota</taxon>
        <taxon>Fungi</taxon>
        <taxon>Dikarya</taxon>
        <taxon>Ascomycota</taxon>
        <taxon>Pezizomycotina</taxon>
        <taxon>Dothideomycetes</taxon>
        <taxon>Pleosporomycetidae</taxon>
        <taxon>Pleosporales</taxon>
        <taxon>Pleosporineae</taxon>
        <taxon>Phaeosphaeriaceae</taxon>
        <taxon>Parastagonospora</taxon>
    </lineage>
</organism>
<dbReference type="CDD" id="cd00067">
    <property type="entry name" value="GAL4"/>
    <property type="match status" value="1"/>
</dbReference>
<feature type="domain" description="Zn(2)-C6 fungal-type" evidence="5">
    <location>
        <begin position="119"/>
        <end position="147"/>
    </location>
</feature>
<dbReference type="Pfam" id="PF00172">
    <property type="entry name" value="Zn_clus"/>
    <property type="match status" value="1"/>
</dbReference>
<dbReference type="GO" id="GO:0016407">
    <property type="term" value="F:acetyltransferase activity"/>
    <property type="evidence" value="ECO:0007669"/>
    <property type="project" value="InterPro"/>
</dbReference>
<dbReference type="GO" id="GO:0008270">
    <property type="term" value="F:zinc ion binding"/>
    <property type="evidence" value="ECO:0007669"/>
    <property type="project" value="InterPro"/>
</dbReference>
<gene>
    <name evidence="6" type="ORF">JI435_161690</name>
</gene>
<dbReference type="PANTHER" id="PTHR23416:SF76">
    <property type="entry name" value="ZN(II)2CYS6 TRANSCRIPTION FACTOR (EUROFUNG)"/>
    <property type="match status" value="1"/>
</dbReference>
<name>A0A7U2IDE5_PHANO</name>
<feature type="region of interest" description="Disordered" evidence="4">
    <location>
        <begin position="94"/>
        <end position="113"/>
    </location>
</feature>
<dbReference type="InterPro" id="IPR001138">
    <property type="entry name" value="Zn2Cys6_DnaBD"/>
</dbReference>
<dbReference type="Pfam" id="PF12464">
    <property type="entry name" value="Mac"/>
    <property type="match status" value="1"/>
</dbReference>
<dbReference type="AlphaFoldDB" id="A0A7U2IDE5"/>
<evidence type="ECO:0000259" key="5">
    <source>
        <dbReference type="PROSITE" id="PS50048"/>
    </source>
</evidence>
<dbReference type="SUPFAM" id="SSF57701">
    <property type="entry name" value="Zn2/Cys6 DNA-binding domain"/>
    <property type="match status" value="1"/>
</dbReference>
<reference evidence="7" key="1">
    <citation type="journal article" date="2021" name="BMC Genomics">
        <title>Chromosome-level genome assembly and manually-curated proteome of model necrotroph Parastagonospora nodorum Sn15 reveals a genome-wide trove of candidate effector homologs, and redundancy of virulence-related functions within an accessory chromosome.</title>
        <authorList>
            <person name="Bertazzoni S."/>
            <person name="Jones D.A.B."/>
            <person name="Phan H.T."/>
            <person name="Tan K.-C."/>
            <person name="Hane J.K."/>
        </authorList>
    </citation>
    <scope>NUCLEOTIDE SEQUENCE [LARGE SCALE GENOMIC DNA]</scope>
    <source>
        <strain evidence="7">SN15 / ATCC MYA-4574 / FGSC 10173)</strain>
    </source>
</reference>
<proteinExistence type="inferred from homology"/>
<dbReference type="PANTHER" id="PTHR23416">
    <property type="entry name" value="SIALIC ACID SYNTHASE-RELATED"/>
    <property type="match status" value="1"/>
</dbReference>
<evidence type="ECO:0000256" key="1">
    <source>
        <dbReference type="ARBA" id="ARBA00007274"/>
    </source>
</evidence>
<dbReference type="OrthoDB" id="25818at2759"/>
<dbReference type="SMART" id="SM01266">
    <property type="entry name" value="Mac"/>
    <property type="match status" value="1"/>
</dbReference>
<dbReference type="InterPro" id="IPR051159">
    <property type="entry name" value="Hexapeptide_acetyltransf"/>
</dbReference>
<feature type="compositionally biased region" description="Basic and acidic residues" evidence="4">
    <location>
        <begin position="171"/>
        <end position="183"/>
    </location>
</feature>
<dbReference type="SMART" id="SM00066">
    <property type="entry name" value="GAL4"/>
    <property type="match status" value="1"/>
</dbReference>
<dbReference type="EMBL" id="CP069045">
    <property type="protein sequence ID" value="QRD07776.1"/>
    <property type="molecule type" value="Genomic_DNA"/>
</dbReference>
<keyword evidence="7" id="KW-1185">Reference proteome</keyword>
<comment type="similarity">
    <text evidence="1">Belongs to the transferase hexapeptide repeat family.</text>
</comment>
<dbReference type="Gene3D" id="2.160.10.10">
    <property type="entry name" value="Hexapeptide repeat proteins"/>
    <property type="match status" value="1"/>
</dbReference>
<dbReference type="PROSITE" id="PS00463">
    <property type="entry name" value="ZN2_CY6_FUNGAL_1"/>
    <property type="match status" value="1"/>
</dbReference>
<keyword evidence="2" id="KW-0808">Transferase</keyword>
<evidence type="ECO:0000256" key="3">
    <source>
        <dbReference type="ARBA" id="ARBA00023242"/>
    </source>
</evidence>
<feature type="region of interest" description="Disordered" evidence="4">
    <location>
        <begin position="158"/>
        <end position="204"/>
    </location>
</feature>
<protein>
    <recommendedName>
        <fullName evidence="5">Zn(2)-C6 fungal-type domain-containing protein</fullName>
    </recommendedName>
</protein>
<dbReference type="VEuPathDB" id="FungiDB:JI435_161690"/>
<dbReference type="Gene3D" id="4.10.240.10">
    <property type="entry name" value="Zn(2)-C6 fungal-type DNA-binding domain"/>
    <property type="match status" value="1"/>
</dbReference>
<dbReference type="PROSITE" id="PS50048">
    <property type="entry name" value="ZN2_CY6_FUNGAL_2"/>
    <property type="match status" value="1"/>
</dbReference>